<evidence type="ECO:0000256" key="1">
    <source>
        <dbReference type="SAM" id="SignalP"/>
    </source>
</evidence>
<feature type="chain" id="PRO_5032714968" description="AAA+ ATPase domain-containing protein" evidence="1">
    <location>
        <begin position="28"/>
        <end position="371"/>
    </location>
</feature>
<keyword evidence="1" id="KW-0732">Signal</keyword>
<dbReference type="OrthoDB" id="423831at2759"/>
<name>A0A812XQM0_9DINO</name>
<organism evidence="2 3">
    <name type="scientific">Symbiodinium necroappetens</name>
    <dbReference type="NCBI Taxonomy" id="1628268"/>
    <lineage>
        <taxon>Eukaryota</taxon>
        <taxon>Sar</taxon>
        <taxon>Alveolata</taxon>
        <taxon>Dinophyceae</taxon>
        <taxon>Suessiales</taxon>
        <taxon>Symbiodiniaceae</taxon>
        <taxon>Symbiodinium</taxon>
    </lineage>
</organism>
<dbReference type="AlphaFoldDB" id="A0A812XQM0"/>
<keyword evidence="3" id="KW-1185">Reference proteome</keyword>
<evidence type="ECO:0000313" key="3">
    <source>
        <dbReference type="Proteomes" id="UP000601435"/>
    </source>
</evidence>
<reference evidence="2" key="1">
    <citation type="submission" date="2021-02" db="EMBL/GenBank/DDBJ databases">
        <authorList>
            <person name="Dougan E. K."/>
            <person name="Rhodes N."/>
            <person name="Thang M."/>
            <person name="Chan C."/>
        </authorList>
    </citation>
    <scope>NUCLEOTIDE SEQUENCE</scope>
</reference>
<comment type="caution">
    <text evidence="2">The sequence shown here is derived from an EMBL/GenBank/DDBJ whole genome shotgun (WGS) entry which is preliminary data.</text>
</comment>
<sequence>MALQHPQRSRWVIVLVLLLTLWQRSQHSFTLQELGALLMRPLAQPIVRKASSLALQYRAATDFTLQKVNLMTPEMSVQKHAKKLTKRIFWGNWIWQMLGPRLGKRAPMKNVILPFDKQFLADPMNDTPFETLMRDVLQARDVGTTAVFAEPGIGKSVSTVLAVLKTNASESCMTVLLRGEFQKSLKDFFRVSDTSLALNVANSFFSQIASDGISLCIIIDNAFDGGLQGDSTALLDLTRHAFEFGHQLVVVTQSSNLAAEINELNGVRTKIAPQQDGKRAEDFRWSEDLARQYLTRSVMTDVKKRQDVAVDEVMREWLNATKMRDGSGGWSPSTMSLYTRGYLSLGEAPPTRGSAVTTSTSVVWVRELIRK</sequence>
<protein>
    <recommendedName>
        <fullName evidence="4">AAA+ ATPase domain-containing protein</fullName>
    </recommendedName>
</protein>
<dbReference type="Proteomes" id="UP000601435">
    <property type="component" value="Unassembled WGS sequence"/>
</dbReference>
<feature type="non-terminal residue" evidence="2">
    <location>
        <position position="1"/>
    </location>
</feature>
<dbReference type="EMBL" id="CAJNJA010037794">
    <property type="protein sequence ID" value="CAE7738416.1"/>
    <property type="molecule type" value="Genomic_DNA"/>
</dbReference>
<accession>A0A812XQM0</accession>
<feature type="signal peptide" evidence="1">
    <location>
        <begin position="1"/>
        <end position="27"/>
    </location>
</feature>
<evidence type="ECO:0000313" key="2">
    <source>
        <dbReference type="EMBL" id="CAE7738416.1"/>
    </source>
</evidence>
<proteinExistence type="predicted"/>
<gene>
    <name evidence="2" type="ORF">SNEC2469_LOCUS21329</name>
</gene>
<evidence type="ECO:0008006" key="4">
    <source>
        <dbReference type="Google" id="ProtNLM"/>
    </source>
</evidence>